<proteinExistence type="predicted"/>
<protein>
    <submittedName>
        <fullName evidence="1">Uncharacterized protein</fullName>
    </submittedName>
</protein>
<dbReference type="AlphaFoldDB" id="A0A376W644"/>
<dbReference type="Proteomes" id="UP000254716">
    <property type="component" value="Unassembled WGS sequence"/>
</dbReference>
<reference evidence="1 2" key="1">
    <citation type="submission" date="2018-06" db="EMBL/GenBank/DDBJ databases">
        <authorList>
            <consortium name="Pathogen Informatics"/>
            <person name="Doyle S."/>
        </authorList>
    </citation>
    <scope>NUCLEOTIDE SEQUENCE [LARGE SCALE GENOMIC DNA]</scope>
    <source>
        <strain evidence="1 2">NCTC9081</strain>
    </source>
</reference>
<sequence>MKPLRCKKISDAIATGCNWPLMVQHEFWSTYDPEDRTTAPSKKQVVDFLVSRGASRNLAVSIDKVVRPASMKIGGRPKKMAVNNPGSGRNAAFL</sequence>
<evidence type="ECO:0000313" key="1">
    <source>
        <dbReference type="EMBL" id="STJ19612.1"/>
    </source>
</evidence>
<name>A0A376W644_ECOLX</name>
<gene>
    <name evidence="1" type="ORF">NCTC9081_05151</name>
</gene>
<accession>A0A376W644</accession>
<dbReference type="EMBL" id="UGCV01000008">
    <property type="protein sequence ID" value="STJ19612.1"/>
    <property type="molecule type" value="Genomic_DNA"/>
</dbReference>
<organism evidence="1 2">
    <name type="scientific">Escherichia coli</name>
    <dbReference type="NCBI Taxonomy" id="562"/>
    <lineage>
        <taxon>Bacteria</taxon>
        <taxon>Pseudomonadati</taxon>
        <taxon>Pseudomonadota</taxon>
        <taxon>Gammaproteobacteria</taxon>
        <taxon>Enterobacterales</taxon>
        <taxon>Enterobacteriaceae</taxon>
        <taxon>Escherichia</taxon>
    </lineage>
</organism>
<evidence type="ECO:0000313" key="2">
    <source>
        <dbReference type="Proteomes" id="UP000254716"/>
    </source>
</evidence>